<feature type="signal peptide" evidence="6">
    <location>
        <begin position="1"/>
        <end position="34"/>
    </location>
</feature>
<dbReference type="Gene3D" id="2.60.40.1180">
    <property type="entry name" value="Golgi alpha-mannosidase II"/>
    <property type="match status" value="1"/>
</dbReference>
<dbReference type="SUPFAM" id="SSF51445">
    <property type="entry name" value="(Trans)glycosidases"/>
    <property type="match status" value="1"/>
</dbReference>
<feature type="compositionally biased region" description="Basic residues" evidence="5">
    <location>
        <begin position="54"/>
        <end position="66"/>
    </location>
</feature>
<dbReference type="Proteomes" id="UP000580910">
    <property type="component" value="Unassembled WGS sequence"/>
</dbReference>
<dbReference type="PANTHER" id="PTHR11069:SF23">
    <property type="entry name" value="LYSOSOMAL ACID GLUCOSYLCERAMIDASE"/>
    <property type="match status" value="1"/>
</dbReference>
<evidence type="ECO:0000256" key="2">
    <source>
        <dbReference type="ARBA" id="ARBA00022729"/>
    </source>
</evidence>
<accession>A0A7W3J1U4</accession>
<evidence type="ECO:0000256" key="1">
    <source>
        <dbReference type="ARBA" id="ARBA00005382"/>
    </source>
</evidence>
<keyword evidence="2 6" id="KW-0732">Signal</keyword>
<dbReference type="Pfam" id="PF02055">
    <property type="entry name" value="Glyco_hydro_30"/>
    <property type="match status" value="1"/>
</dbReference>
<dbReference type="EMBL" id="JACGXA010000001">
    <property type="protein sequence ID" value="MBA8804741.1"/>
    <property type="molecule type" value="Genomic_DNA"/>
</dbReference>
<dbReference type="GO" id="GO:0016020">
    <property type="term" value="C:membrane"/>
    <property type="evidence" value="ECO:0007669"/>
    <property type="project" value="GOC"/>
</dbReference>
<dbReference type="PANTHER" id="PTHR11069">
    <property type="entry name" value="GLUCOSYLCERAMIDASE"/>
    <property type="match status" value="1"/>
</dbReference>
<evidence type="ECO:0000259" key="7">
    <source>
        <dbReference type="Pfam" id="PF02055"/>
    </source>
</evidence>
<keyword evidence="3 4" id="KW-0378">Hydrolase</keyword>
<evidence type="ECO:0000256" key="3">
    <source>
        <dbReference type="ARBA" id="ARBA00022801"/>
    </source>
</evidence>
<feature type="region of interest" description="Disordered" evidence="5">
    <location>
        <begin position="36"/>
        <end position="86"/>
    </location>
</feature>
<evidence type="ECO:0000313" key="8">
    <source>
        <dbReference type="EMBL" id="MBA8804741.1"/>
    </source>
</evidence>
<evidence type="ECO:0000256" key="5">
    <source>
        <dbReference type="SAM" id="MobiDB-lite"/>
    </source>
</evidence>
<protein>
    <submittedName>
        <fullName evidence="8">Glucosylceramidase</fullName>
        <ecNumber evidence="8">3.2.1.45</ecNumber>
    </submittedName>
</protein>
<comment type="caution">
    <text evidence="8">The sequence shown here is derived from an EMBL/GenBank/DDBJ whole genome shotgun (WGS) entry which is preliminary data.</text>
</comment>
<dbReference type="InterPro" id="IPR033453">
    <property type="entry name" value="Glyco_hydro_30_TIM-barrel"/>
</dbReference>
<dbReference type="GO" id="GO:0006680">
    <property type="term" value="P:glucosylceramide catabolic process"/>
    <property type="evidence" value="ECO:0007669"/>
    <property type="project" value="TreeGrafter"/>
</dbReference>
<dbReference type="InterPro" id="IPR013780">
    <property type="entry name" value="Glyco_hydro_b"/>
</dbReference>
<dbReference type="PROSITE" id="PS51257">
    <property type="entry name" value="PROKAR_LIPOPROTEIN"/>
    <property type="match status" value="1"/>
</dbReference>
<reference evidence="8 9" key="1">
    <citation type="submission" date="2020-07" db="EMBL/GenBank/DDBJ databases">
        <title>Sequencing the genomes of 1000 actinobacteria strains.</title>
        <authorList>
            <person name="Klenk H.-P."/>
        </authorList>
    </citation>
    <scope>NUCLEOTIDE SEQUENCE [LARGE SCALE GENOMIC DNA]</scope>
    <source>
        <strain evidence="8 9">DSM 21349</strain>
    </source>
</reference>
<organism evidence="8 9">
    <name type="scientific">Nocardioides ginsengisegetis</name>
    <dbReference type="NCBI Taxonomy" id="661491"/>
    <lineage>
        <taxon>Bacteria</taxon>
        <taxon>Bacillati</taxon>
        <taxon>Actinomycetota</taxon>
        <taxon>Actinomycetes</taxon>
        <taxon>Propionibacteriales</taxon>
        <taxon>Nocardioidaceae</taxon>
        <taxon>Nocardioides</taxon>
    </lineage>
</organism>
<dbReference type="GO" id="GO:0004348">
    <property type="term" value="F:glucosylceramidase activity"/>
    <property type="evidence" value="ECO:0007669"/>
    <property type="project" value="UniProtKB-EC"/>
</dbReference>
<dbReference type="EC" id="3.2.1.45" evidence="8"/>
<dbReference type="InterPro" id="IPR017853">
    <property type="entry name" value="GH"/>
</dbReference>
<evidence type="ECO:0000256" key="6">
    <source>
        <dbReference type="SAM" id="SignalP"/>
    </source>
</evidence>
<dbReference type="RefSeq" id="WP_182540491.1">
    <property type="nucleotide sequence ID" value="NZ_JACGXA010000001.1"/>
</dbReference>
<dbReference type="InterPro" id="IPR001139">
    <property type="entry name" value="Glyco_hydro_30"/>
</dbReference>
<gene>
    <name evidence="8" type="ORF">FB382_003032</name>
</gene>
<dbReference type="AlphaFoldDB" id="A0A7W3J1U4"/>
<feature type="chain" id="PRO_5038474615" evidence="6">
    <location>
        <begin position="35"/>
        <end position="499"/>
    </location>
</feature>
<evidence type="ECO:0000313" key="9">
    <source>
        <dbReference type="Proteomes" id="UP000580910"/>
    </source>
</evidence>
<name>A0A7W3J1U4_9ACTN</name>
<keyword evidence="4 8" id="KW-0326">Glycosidase</keyword>
<dbReference type="Gene3D" id="3.20.20.80">
    <property type="entry name" value="Glycosidases"/>
    <property type="match status" value="1"/>
</dbReference>
<evidence type="ECO:0000256" key="4">
    <source>
        <dbReference type="RuleBase" id="RU361188"/>
    </source>
</evidence>
<proteinExistence type="inferred from homology"/>
<feature type="domain" description="Glycosyl hydrolase family 30 TIM-barrel" evidence="7">
    <location>
        <begin position="123"/>
        <end position="339"/>
    </location>
</feature>
<comment type="similarity">
    <text evidence="1 4">Belongs to the glycosyl hydrolase 30 family.</text>
</comment>
<sequence>MPVTHRPRSRRRTAFSLGLTATVALATLSGGCAATDPDSAPTFRDHPRSQHAQQHAHGREHGRRSGRQGGDVRSPHYPVNTGTFWVSSPTDASRRLLVEPGAAGPATATVSVDPGDPRQVWWGTGAALTDASVGLLRDRPDALRALYGAYASDGARLSMLRLPLSATDFSPEPWAWAWDGTRPSPPSQETAAVDLLRGQILGLRPGLKVVTAPWTAPATMKSNHSLRGGSLAAGAETPYADLLAAQNTWLKSQGVPVFATTVGNEPEWSSDYPSMRMSDDQLVQVGRAAGPRLHTLGVRLWALDHNWSDQPHAAASLQGAPAAYDGVAYHCYGGRPDAMAADPVPRMVTECTGTTDGWGGTFAWDARNLVADAVAAGSSGLMMWNLALDAAHGPVDTGSTYGCKNCRGLLTVTPDGVSREPEFFTLAHLSRAATPGARVVSSTSTPGLAVATFRNEDGSIGVFGHNATGTEQVVRIEVKGGATVSYRVRAGELFTYRSR</sequence>
<keyword evidence="9" id="KW-1185">Reference proteome</keyword>